<keyword evidence="6" id="KW-1185">Reference proteome</keyword>
<feature type="domain" description="HTH araC/xylS-type" evidence="4">
    <location>
        <begin position="178"/>
        <end position="276"/>
    </location>
</feature>
<reference evidence="5 6" key="1">
    <citation type="submission" date="2020-04" db="EMBL/GenBank/DDBJ databases">
        <title>MicrobeNet Type strains.</title>
        <authorList>
            <person name="Nicholson A.C."/>
        </authorList>
    </citation>
    <scope>NUCLEOTIDE SEQUENCE [LARGE SCALE GENOMIC DNA]</scope>
    <source>
        <strain evidence="5 6">CCUG 69612</strain>
    </source>
</reference>
<dbReference type="GO" id="GO:0003700">
    <property type="term" value="F:DNA-binding transcription factor activity"/>
    <property type="evidence" value="ECO:0007669"/>
    <property type="project" value="InterPro"/>
</dbReference>
<evidence type="ECO:0000256" key="3">
    <source>
        <dbReference type="ARBA" id="ARBA00023163"/>
    </source>
</evidence>
<comment type="caution">
    <text evidence="5">The sequence shown here is derived from an EMBL/GenBank/DDBJ whole genome shotgun (WGS) entry which is preliminary data.</text>
</comment>
<dbReference type="EMBL" id="JAAXPR010000002">
    <property type="protein sequence ID" value="NKZ19474.1"/>
    <property type="molecule type" value="Genomic_DNA"/>
</dbReference>
<evidence type="ECO:0000256" key="1">
    <source>
        <dbReference type="ARBA" id="ARBA00023015"/>
    </source>
</evidence>
<evidence type="ECO:0000313" key="6">
    <source>
        <dbReference type="Proteomes" id="UP000522720"/>
    </source>
</evidence>
<sequence>MVQKAKFYVFNNRSYVDFYPIQFGMEACKPLHSFGPTMKQHYLFHYVISGSGTFYSTGEERCFPLTAGQGFLISPNMICSYEADFEDPWTYIWIEFDGLKAEHFIKQAGLSAKQPIFTQKKAALESPVYQEMRTILDLNNSRSSLLLGHLYLFIFHLIEESIEQTSISHEDIKDFYIREGINFVERNYHLPIGVEDMAKRCNLNKHYFSRLFKKEMNISPQQFIIQYRLSEACELLKNTTLSLQEIAETVGYSNQFNFSNAFKRQFHQSPSQWRKQNR</sequence>
<evidence type="ECO:0000259" key="4">
    <source>
        <dbReference type="PROSITE" id="PS01124"/>
    </source>
</evidence>
<dbReference type="Pfam" id="PF02311">
    <property type="entry name" value="AraC_binding"/>
    <property type="match status" value="1"/>
</dbReference>
<dbReference type="InterPro" id="IPR009057">
    <property type="entry name" value="Homeodomain-like_sf"/>
</dbReference>
<evidence type="ECO:0000256" key="2">
    <source>
        <dbReference type="ARBA" id="ARBA00023125"/>
    </source>
</evidence>
<dbReference type="SUPFAM" id="SSF51215">
    <property type="entry name" value="Regulatory protein AraC"/>
    <property type="match status" value="1"/>
</dbReference>
<accession>A0A7X6RZW9</accession>
<dbReference type="InterPro" id="IPR020449">
    <property type="entry name" value="Tscrpt_reg_AraC-type_HTH"/>
</dbReference>
<dbReference type="SUPFAM" id="SSF46689">
    <property type="entry name" value="Homeodomain-like"/>
    <property type="match status" value="2"/>
</dbReference>
<dbReference type="Pfam" id="PF12833">
    <property type="entry name" value="HTH_18"/>
    <property type="match status" value="1"/>
</dbReference>
<keyword evidence="1" id="KW-0805">Transcription regulation</keyword>
<protein>
    <submittedName>
        <fullName evidence="5">AraC family transcriptional regulator</fullName>
    </submittedName>
</protein>
<organism evidence="5 6">
    <name type="scientific">Streptococcus ovuberis</name>
    <dbReference type="NCBI Taxonomy" id="1936207"/>
    <lineage>
        <taxon>Bacteria</taxon>
        <taxon>Bacillati</taxon>
        <taxon>Bacillota</taxon>
        <taxon>Bacilli</taxon>
        <taxon>Lactobacillales</taxon>
        <taxon>Streptococcaceae</taxon>
        <taxon>Streptococcus</taxon>
    </lineage>
</organism>
<evidence type="ECO:0000313" key="5">
    <source>
        <dbReference type="EMBL" id="NKZ19474.1"/>
    </source>
</evidence>
<dbReference type="Gene3D" id="2.60.120.280">
    <property type="entry name" value="Regulatory protein AraC"/>
    <property type="match status" value="1"/>
</dbReference>
<dbReference type="CDD" id="cd06986">
    <property type="entry name" value="cupin_MmsR-like_N"/>
    <property type="match status" value="1"/>
</dbReference>
<dbReference type="SMART" id="SM00342">
    <property type="entry name" value="HTH_ARAC"/>
    <property type="match status" value="1"/>
</dbReference>
<dbReference type="PRINTS" id="PR00032">
    <property type="entry name" value="HTHARAC"/>
</dbReference>
<dbReference type="AlphaFoldDB" id="A0A7X6RZW9"/>
<dbReference type="Gene3D" id="1.10.10.60">
    <property type="entry name" value="Homeodomain-like"/>
    <property type="match status" value="2"/>
</dbReference>
<keyword evidence="2" id="KW-0238">DNA-binding</keyword>
<name>A0A7X6RZW9_9STRE</name>
<dbReference type="PANTHER" id="PTHR43280">
    <property type="entry name" value="ARAC-FAMILY TRANSCRIPTIONAL REGULATOR"/>
    <property type="match status" value="1"/>
</dbReference>
<dbReference type="GO" id="GO:0043565">
    <property type="term" value="F:sequence-specific DNA binding"/>
    <property type="evidence" value="ECO:0007669"/>
    <property type="project" value="InterPro"/>
</dbReference>
<dbReference type="InterPro" id="IPR037923">
    <property type="entry name" value="HTH-like"/>
</dbReference>
<dbReference type="PANTHER" id="PTHR43280:SF2">
    <property type="entry name" value="HTH-TYPE TRANSCRIPTIONAL REGULATOR EXSA"/>
    <property type="match status" value="1"/>
</dbReference>
<dbReference type="RefSeq" id="WP_168548240.1">
    <property type="nucleotide sequence ID" value="NZ_JAAXPR010000002.1"/>
</dbReference>
<dbReference type="PROSITE" id="PS01124">
    <property type="entry name" value="HTH_ARAC_FAMILY_2"/>
    <property type="match status" value="1"/>
</dbReference>
<dbReference type="Proteomes" id="UP000522720">
    <property type="component" value="Unassembled WGS sequence"/>
</dbReference>
<dbReference type="InterPro" id="IPR003313">
    <property type="entry name" value="AraC-bd"/>
</dbReference>
<gene>
    <name evidence="5" type="ORF">HF992_01165</name>
</gene>
<proteinExistence type="predicted"/>
<dbReference type="InterPro" id="IPR018060">
    <property type="entry name" value="HTH_AraC"/>
</dbReference>
<keyword evidence="3" id="KW-0804">Transcription</keyword>